<evidence type="ECO:0000313" key="1">
    <source>
        <dbReference type="EMBL" id="GAA4737414.1"/>
    </source>
</evidence>
<name>A0ABP8YTE3_9ACTN</name>
<dbReference type="Proteomes" id="UP001500822">
    <property type="component" value="Unassembled WGS sequence"/>
</dbReference>
<reference evidence="2" key="1">
    <citation type="journal article" date="2019" name="Int. J. Syst. Evol. Microbiol.">
        <title>The Global Catalogue of Microorganisms (GCM) 10K type strain sequencing project: providing services to taxonomists for standard genome sequencing and annotation.</title>
        <authorList>
            <consortium name="The Broad Institute Genomics Platform"/>
            <consortium name="The Broad Institute Genome Sequencing Center for Infectious Disease"/>
            <person name="Wu L."/>
            <person name="Ma J."/>
        </authorList>
    </citation>
    <scope>NUCLEOTIDE SEQUENCE [LARGE SCALE GENOMIC DNA]</scope>
    <source>
        <strain evidence="2">JCM 18077</strain>
    </source>
</reference>
<protein>
    <submittedName>
        <fullName evidence="1">Uncharacterized protein</fullName>
    </submittedName>
</protein>
<sequence>MVSIQIVPPPAGSEAAALTRVVTAAVADPNVTRLIVTPSPEEALPDVALSAVVGVLMRHERLDLEIAYVAPFATRATKIYRLPHGAEALALAENGVAQELPLIRDDAATVLVGRARHLGAEGAKLHGETYVDSERLFDGDVRGVVIEPLPELPGVRARLDRRLPGGWLTGRAAQTGGTNLVVEREGVLTQRVVKRSTFYRHHLNWKLVCP</sequence>
<keyword evidence="2" id="KW-1185">Reference proteome</keyword>
<evidence type="ECO:0000313" key="2">
    <source>
        <dbReference type="Proteomes" id="UP001500822"/>
    </source>
</evidence>
<accession>A0ABP8YTE3</accession>
<comment type="caution">
    <text evidence="1">The sequence shown here is derived from an EMBL/GenBank/DDBJ whole genome shotgun (WGS) entry which is preliminary data.</text>
</comment>
<organism evidence="1 2">
    <name type="scientific">Gordonia alkaliphila</name>
    <dbReference type="NCBI Taxonomy" id="1053547"/>
    <lineage>
        <taxon>Bacteria</taxon>
        <taxon>Bacillati</taxon>
        <taxon>Actinomycetota</taxon>
        <taxon>Actinomycetes</taxon>
        <taxon>Mycobacteriales</taxon>
        <taxon>Gordoniaceae</taxon>
        <taxon>Gordonia</taxon>
    </lineage>
</organism>
<dbReference type="RefSeq" id="WP_345311991.1">
    <property type="nucleotide sequence ID" value="NZ_BAABIE010000001.1"/>
</dbReference>
<dbReference type="EMBL" id="BAABIE010000001">
    <property type="protein sequence ID" value="GAA4737414.1"/>
    <property type="molecule type" value="Genomic_DNA"/>
</dbReference>
<gene>
    <name evidence="1" type="ORF">GCM10023217_00410</name>
</gene>
<proteinExistence type="predicted"/>